<evidence type="ECO:0000313" key="4">
    <source>
        <dbReference type="Proteomes" id="UP001187531"/>
    </source>
</evidence>
<keyword evidence="4" id="KW-1185">Reference proteome</keyword>
<feature type="compositionally biased region" description="Basic and acidic residues" evidence="1">
    <location>
        <begin position="1166"/>
        <end position="1177"/>
    </location>
</feature>
<accession>A0AA88IFU9</accession>
<evidence type="ECO:0000256" key="1">
    <source>
        <dbReference type="SAM" id="MobiDB-lite"/>
    </source>
</evidence>
<name>A0AA88IFU9_ARTSF</name>
<sequence>MRIFLSLVVCLSAANSVYGEDLLALESQGVEELLALESRGLPPEPVKAPSSQIREISDIFSDADDKEWPVIQKERQNRQDADVSSQLSNDRIRAYFGEDAKPAYGERDPETGKVSLPNKKIQGRKGLSSNDNVRRIADEVAEPDDNEINPFQLFPPTFHDLLDIPIHDYGNGTTLNTYEKFKKRPKQPLVSSGYANTKFQGGFNQEDEGNGYEEHTPKRRRKKYRVTTSRPDAYDNYEEVRRPSKNKNRVTTPGYDTYENFEAERRPSKYNRRPSFERPEYPSDDGTSVRDEDDDYNKRNKNNYDQSFRRPVEEIISEDVPVYTPTQPPRMQAKRPSEDHFESFEDTRTYSRPYDGDRYPSKAKERKPEKPTTYRGESYYTTPSNDVRVGGEYPEEFLRERKTTPLPNKPVYDEDIIYDYDDERNTGDKSVYFHVTKPESNIRGTNSHGLPPHATKNSFISDGQHHSHGPQQNYNYQSSIVQKPPLFPRDNPGANLKSEMKRPIPQNIETGPTQGGFPSVFNSDSPFKNDKPVGNYEVRPNIRPNTYKPHQIVPGFPQPGYKRPFTPSEPIGFRPPILQKHSEPFFRQHPKEIFRNEGETSFLRPPRIEIRQDNRQPAPNREQSSRPLSSITSMFSSLFGRKAGRKRRSVDEELISLESKRAPTAFKLGRSDMENIEKLKGNETYQKDGLPPHFYYYPPGKTVPLLVVGPFDGDAPLVEGAELVHIEPIIGNKSDPENVAIKRVDIDEEENKSFLGLKRLPSLYSVLQRSSYGEESVHHIQAKQSSLRNGVVFPKKNLYPGIQTSRQPVEAVLDPVSSELSIPQNAGVVEEPNGDENVFSSVSTAVKSTAKKLNPLQLLRSSQKQGLKTTNGGTVDLSLIRPAKAGSIPDTPFSPPIHLIPLQKEEERINKNLATSSFILPVTPLSLPAETNQKNPSSSDNSPFTEEKPIPNPKPQLFPVNMPEIKSADVPAVKEKEEDIEALPSAERYVRIPVKTGFSRDGVYIIEASPVQEDFEERFDQQSSQPEFKDIQKGSIKQNPSLKIEQDKSLLFNNGKQGSLLQDSSPVQSSFPTVSIPNFQNSKLKQPDRAKASENILNSEKPKEQSSVNNKPPKSLLVNNRNQESLRQDSSQGQNPYEIVSTPNFQNAKLQQPDGVEYSGNIIKSEEPEKQLPEDNKPPLFPPGMPMPPLFSLSLNSASQSLPSKQGQPQERPQVINSNPLKRNRTSVFFPEGKQRHKSQASILSPQFDAQPVKALKVSHNRHPVYKPYAASTRQKLAALPPGVTPDPPKLQDLDAPFIPSPQVSISGFEYDDSENLDVQRANKREDSIQTSGKTTLPVMETGFVPIILN</sequence>
<feature type="region of interest" description="Disordered" evidence="1">
    <location>
        <begin position="438"/>
        <end position="477"/>
    </location>
</feature>
<comment type="caution">
    <text evidence="3">The sequence shown here is derived from an EMBL/GenBank/DDBJ whole genome shotgun (WGS) entry which is preliminary data.</text>
</comment>
<feature type="region of interest" description="Disordered" evidence="1">
    <location>
        <begin position="1166"/>
        <end position="1224"/>
    </location>
</feature>
<feature type="compositionally biased region" description="Polar residues" evidence="1">
    <location>
        <begin position="1196"/>
        <end position="1221"/>
    </location>
</feature>
<protein>
    <submittedName>
        <fullName evidence="3">Uncharacterized protein</fullName>
    </submittedName>
</protein>
<gene>
    <name evidence="3" type="ORF">QYM36_000775</name>
</gene>
<feature type="region of interest" description="Disordered" evidence="1">
    <location>
        <begin position="1020"/>
        <end position="1040"/>
    </location>
</feature>
<evidence type="ECO:0000256" key="2">
    <source>
        <dbReference type="SAM" id="SignalP"/>
    </source>
</evidence>
<organism evidence="3 4">
    <name type="scientific">Artemia franciscana</name>
    <name type="common">Brine shrimp</name>
    <name type="synonym">Artemia sanfranciscana</name>
    <dbReference type="NCBI Taxonomy" id="6661"/>
    <lineage>
        <taxon>Eukaryota</taxon>
        <taxon>Metazoa</taxon>
        <taxon>Ecdysozoa</taxon>
        <taxon>Arthropoda</taxon>
        <taxon>Crustacea</taxon>
        <taxon>Branchiopoda</taxon>
        <taxon>Anostraca</taxon>
        <taxon>Artemiidae</taxon>
        <taxon>Artemia</taxon>
    </lineage>
</organism>
<feature type="compositionally biased region" description="Polar residues" evidence="1">
    <location>
        <begin position="615"/>
        <end position="630"/>
    </location>
</feature>
<feature type="compositionally biased region" description="Polar residues" evidence="1">
    <location>
        <begin position="1055"/>
        <end position="1084"/>
    </location>
</feature>
<feature type="compositionally biased region" description="Polar residues" evidence="1">
    <location>
        <begin position="1105"/>
        <end position="1150"/>
    </location>
</feature>
<feature type="compositionally biased region" description="Basic and acidic residues" evidence="1">
    <location>
        <begin position="335"/>
        <end position="372"/>
    </location>
</feature>
<feature type="region of interest" description="Disordered" evidence="1">
    <location>
        <begin position="504"/>
        <end position="577"/>
    </location>
</feature>
<feature type="compositionally biased region" description="Polar residues" evidence="1">
    <location>
        <begin position="929"/>
        <end position="944"/>
    </location>
</feature>
<feature type="chain" id="PRO_5041693286" evidence="2">
    <location>
        <begin position="20"/>
        <end position="1350"/>
    </location>
</feature>
<feature type="compositionally biased region" description="Pro residues" evidence="1">
    <location>
        <begin position="1179"/>
        <end position="1189"/>
    </location>
</feature>
<feature type="region of interest" description="Disordered" evidence="1">
    <location>
        <begin position="1055"/>
        <end position="1153"/>
    </location>
</feature>
<feature type="compositionally biased region" description="Polar residues" evidence="1">
    <location>
        <begin position="189"/>
        <end position="203"/>
    </location>
</feature>
<feature type="signal peptide" evidence="2">
    <location>
        <begin position="1"/>
        <end position="19"/>
    </location>
</feature>
<proteinExistence type="predicted"/>
<feature type="region of interest" description="Disordered" evidence="1">
    <location>
        <begin position="927"/>
        <end position="960"/>
    </location>
</feature>
<dbReference type="Proteomes" id="UP001187531">
    <property type="component" value="Unassembled WGS sequence"/>
</dbReference>
<feature type="region of interest" description="Disordered" evidence="1">
    <location>
        <begin position="594"/>
        <end position="630"/>
    </location>
</feature>
<keyword evidence="2" id="KW-0732">Signal</keyword>
<dbReference type="EMBL" id="JAVRJZ010000002">
    <property type="protein sequence ID" value="KAK2726444.1"/>
    <property type="molecule type" value="Genomic_DNA"/>
</dbReference>
<feature type="region of interest" description="Disordered" evidence="1">
    <location>
        <begin position="184"/>
        <end position="390"/>
    </location>
</feature>
<feature type="compositionally biased region" description="Polar residues" evidence="1">
    <location>
        <begin position="438"/>
        <end position="448"/>
    </location>
</feature>
<reference evidence="3" key="1">
    <citation type="submission" date="2023-07" db="EMBL/GenBank/DDBJ databases">
        <title>Chromosome-level genome assembly of Artemia franciscana.</title>
        <authorList>
            <person name="Jo E."/>
        </authorList>
    </citation>
    <scope>NUCLEOTIDE SEQUENCE</scope>
    <source>
        <tissue evidence="3">Whole body</tissue>
    </source>
</reference>
<evidence type="ECO:0000313" key="3">
    <source>
        <dbReference type="EMBL" id="KAK2726444.1"/>
    </source>
</evidence>